<evidence type="ECO:0000313" key="2">
    <source>
        <dbReference type="Proteomes" id="UP001302126"/>
    </source>
</evidence>
<evidence type="ECO:0000313" key="1">
    <source>
        <dbReference type="EMBL" id="KAK4190958.1"/>
    </source>
</evidence>
<dbReference type="Proteomes" id="UP001302126">
    <property type="component" value="Unassembled WGS sequence"/>
</dbReference>
<reference evidence="1" key="2">
    <citation type="submission" date="2023-05" db="EMBL/GenBank/DDBJ databases">
        <authorList>
            <consortium name="Lawrence Berkeley National Laboratory"/>
            <person name="Steindorff A."/>
            <person name="Hensen N."/>
            <person name="Bonometti L."/>
            <person name="Westerberg I."/>
            <person name="Brannstrom I.O."/>
            <person name="Guillou S."/>
            <person name="Cros-Aarteil S."/>
            <person name="Calhoun S."/>
            <person name="Haridas S."/>
            <person name="Kuo A."/>
            <person name="Mondo S."/>
            <person name="Pangilinan J."/>
            <person name="Riley R."/>
            <person name="Labutti K."/>
            <person name="Andreopoulos B."/>
            <person name="Lipzen A."/>
            <person name="Chen C."/>
            <person name="Yanf M."/>
            <person name="Daum C."/>
            <person name="Ng V."/>
            <person name="Clum A."/>
            <person name="Ohm R."/>
            <person name="Martin F."/>
            <person name="Silar P."/>
            <person name="Natvig D."/>
            <person name="Lalanne C."/>
            <person name="Gautier V."/>
            <person name="Ament-Velasquez S.L."/>
            <person name="Kruys A."/>
            <person name="Hutchinson M.I."/>
            <person name="Powell A.J."/>
            <person name="Barry K."/>
            <person name="Miller A.N."/>
            <person name="Grigoriev I.V."/>
            <person name="Debuchy R."/>
            <person name="Gladieux P."/>
            <person name="Thoren M.H."/>
            <person name="Johannesson H."/>
        </authorList>
    </citation>
    <scope>NUCLEOTIDE SEQUENCE</scope>
    <source>
        <strain evidence="1">PSN309</strain>
    </source>
</reference>
<dbReference type="EMBL" id="MU864362">
    <property type="protein sequence ID" value="KAK4190958.1"/>
    <property type="molecule type" value="Genomic_DNA"/>
</dbReference>
<dbReference type="AlphaFoldDB" id="A0AAN7AKW5"/>
<gene>
    <name evidence="1" type="ORF">QBC35DRAFT_488653</name>
</gene>
<comment type="caution">
    <text evidence="1">The sequence shown here is derived from an EMBL/GenBank/DDBJ whole genome shotgun (WGS) entry which is preliminary data.</text>
</comment>
<sequence>MAQQSARWARDSRPYQLLPDEFPIDITFFSMVEGLGDITLQALVSRHRTKTTMAPHLQAILSQLGYSSKPMTPEEIRTNTFVGPDGLVRCSQTMMMWCLPELPHLVPDLMRCPIVESDLFQKAAWMGHGMGSLLSPPSTVMASCHKASVSKRTFGWKRSIRNWTTPTTCSISGTMASVRMSSTQALRLAKLTDRARFHM</sequence>
<proteinExistence type="predicted"/>
<name>A0AAN7AKW5_9PEZI</name>
<reference evidence="1" key="1">
    <citation type="journal article" date="2023" name="Mol. Phylogenet. Evol.">
        <title>Genome-scale phylogeny and comparative genomics of the fungal order Sordariales.</title>
        <authorList>
            <person name="Hensen N."/>
            <person name="Bonometti L."/>
            <person name="Westerberg I."/>
            <person name="Brannstrom I.O."/>
            <person name="Guillou S."/>
            <person name="Cros-Aarteil S."/>
            <person name="Calhoun S."/>
            <person name="Haridas S."/>
            <person name="Kuo A."/>
            <person name="Mondo S."/>
            <person name="Pangilinan J."/>
            <person name="Riley R."/>
            <person name="LaButti K."/>
            <person name="Andreopoulos B."/>
            <person name="Lipzen A."/>
            <person name="Chen C."/>
            <person name="Yan M."/>
            <person name="Daum C."/>
            <person name="Ng V."/>
            <person name="Clum A."/>
            <person name="Steindorff A."/>
            <person name="Ohm R.A."/>
            <person name="Martin F."/>
            <person name="Silar P."/>
            <person name="Natvig D.O."/>
            <person name="Lalanne C."/>
            <person name="Gautier V."/>
            <person name="Ament-Velasquez S.L."/>
            <person name="Kruys A."/>
            <person name="Hutchinson M.I."/>
            <person name="Powell A.J."/>
            <person name="Barry K."/>
            <person name="Miller A.N."/>
            <person name="Grigoriev I.V."/>
            <person name="Debuchy R."/>
            <person name="Gladieux P."/>
            <person name="Hiltunen Thoren M."/>
            <person name="Johannesson H."/>
        </authorList>
    </citation>
    <scope>NUCLEOTIDE SEQUENCE</scope>
    <source>
        <strain evidence="1">PSN309</strain>
    </source>
</reference>
<protein>
    <submittedName>
        <fullName evidence="1">Uncharacterized protein</fullName>
    </submittedName>
</protein>
<keyword evidence="2" id="KW-1185">Reference proteome</keyword>
<accession>A0AAN7AKW5</accession>
<organism evidence="1 2">
    <name type="scientific">Podospora australis</name>
    <dbReference type="NCBI Taxonomy" id="1536484"/>
    <lineage>
        <taxon>Eukaryota</taxon>
        <taxon>Fungi</taxon>
        <taxon>Dikarya</taxon>
        <taxon>Ascomycota</taxon>
        <taxon>Pezizomycotina</taxon>
        <taxon>Sordariomycetes</taxon>
        <taxon>Sordariomycetidae</taxon>
        <taxon>Sordariales</taxon>
        <taxon>Podosporaceae</taxon>
        <taxon>Podospora</taxon>
    </lineage>
</organism>